<dbReference type="EMBL" id="ABSV01000036">
    <property type="protein sequence ID" value="EDZ73964.1"/>
    <property type="molecule type" value="Genomic_DNA"/>
</dbReference>
<dbReference type="AlphaFoldDB" id="B5VDN2"/>
<feature type="region of interest" description="Disordered" evidence="1">
    <location>
        <begin position="17"/>
        <end position="38"/>
    </location>
</feature>
<name>B5VDN2_YEAS6</name>
<accession>B5VDN2</accession>
<feature type="compositionally biased region" description="Polar residues" evidence="1">
    <location>
        <begin position="175"/>
        <end position="193"/>
    </location>
</feature>
<feature type="compositionally biased region" description="Low complexity" evidence="1">
    <location>
        <begin position="139"/>
        <end position="153"/>
    </location>
</feature>
<evidence type="ECO:0000256" key="1">
    <source>
        <dbReference type="SAM" id="MobiDB-lite"/>
    </source>
</evidence>
<evidence type="ECO:0000313" key="3">
    <source>
        <dbReference type="Proteomes" id="UP000008988"/>
    </source>
</evidence>
<comment type="caution">
    <text evidence="2">The sequence shown here is derived from an EMBL/GenBank/DDBJ whole genome shotgun (WGS) entry which is preliminary data.</text>
</comment>
<feature type="region of interest" description="Disordered" evidence="1">
    <location>
        <begin position="129"/>
        <end position="193"/>
    </location>
</feature>
<protein>
    <submittedName>
        <fullName evidence="2">Uncharacterized protein</fullName>
    </submittedName>
</protein>
<evidence type="ECO:0000313" key="2">
    <source>
        <dbReference type="EMBL" id="EDZ73964.1"/>
    </source>
</evidence>
<organism evidence="2 3">
    <name type="scientific">Saccharomyces cerevisiae (strain AWRI1631)</name>
    <name type="common">Baker's yeast</name>
    <dbReference type="NCBI Taxonomy" id="545124"/>
    <lineage>
        <taxon>Eukaryota</taxon>
        <taxon>Fungi</taxon>
        <taxon>Dikarya</taxon>
        <taxon>Ascomycota</taxon>
        <taxon>Saccharomycotina</taxon>
        <taxon>Saccharomycetes</taxon>
        <taxon>Saccharomycetales</taxon>
        <taxon>Saccharomycetaceae</taxon>
        <taxon>Saccharomyces</taxon>
    </lineage>
</organism>
<proteinExistence type="predicted"/>
<gene>
    <name evidence="2" type="ORF">AWRI1631_10730</name>
</gene>
<feature type="compositionally biased region" description="Basic residues" evidence="1">
    <location>
        <begin position="29"/>
        <end position="38"/>
    </location>
</feature>
<reference evidence="2 3" key="1">
    <citation type="journal article" date="2008" name="FEMS Yeast Res.">
        <title>Comparative genome analysis of a Saccharomyces cerevisiae wine strain.</title>
        <authorList>
            <person name="Borneman A.R."/>
            <person name="Forgan A.H."/>
            <person name="Pretorius I.S."/>
            <person name="Chambers P.J."/>
        </authorList>
    </citation>
    <scope>NUCLEOTIDE SEQUENCE [LARGE SCALE GENOMIC DNA]</scope>
    <source>
        <strain evidence="2 3">AWRI1631</strain>
    </source>
</reference>
<sequence>MTRTCYMMQLSFSTSTRTSNCRTTQPSKTHQRRRHRAPMAHTRCRFVVPHDSPPLFSSSSARFATAHSAQTLCAAKRRCRWTSMSGYSAPVESLRVPASPLATCKQTPRRITWWRCIVASSTGSTCWTHATSPSSPPQNNWSGTSTRSSWTRNPPEADPRPLACSPQSRAGCGPTSGTICSMRTTAPTGAISS</sequence>
<dbReference type="Proteomes" id="UP000008988">
    <property type="component" value="Unassembled WGS sequence"/>
</dbReference>